<reference evidence="2" key="1">
    <citation type="journal article" date="2020" name="Microorganisms">
        <title>Isolation, Genomic and Metabolomic Characterization of Streptomyces tendae VITAKN with Quorum Sensing Inhibitory Activity from Southern India.</title>
        <authorList>
            <person name="Ishaque N.M."/>
            <person name="Burgsdorf I."/>
            <person name="Limlingan Malit J.J."/>
            <person name="Saha S."/>
            <person name="Teta R."/>
            <person name="Ewe D."/>
            <person name="Kannabiran K."/>
            <person name="Hrouzek P."/>
            <person name="Steindler L."/>
            <person name="Costantino V."/>
            <person name="Saurav K."/>
        </authorList>
    </citation>
    <scope>NUCLEOTIDE SEQUENCE</scope>
    <source>
        <strain evidence="2">VITAKN</strain>
    </source>
</reference>
<evidence type="ECO:0000313" key="3">
    <source>
        <dbReference type="Proteomes" id="UP001610810"/>
    </source>
</evidence>
<evidence type="ECO:0000313" key="1">
    <source>
        <dbReference type="EMBL" id="MFI0577108.1"/>
    </source>
</evidence>
<organism evidence="2">
    <name type="scientific">Streptomyces tendae</name>
    <dbReference type="NCBI Taxonomy" id="1932"/>
    <lineage>
        <taxon>Bacteria</taxon>
        <taxon>Bacillati</taxon>
        <taxon>Actinomycetota</taxon>
        <taxon>Actinomycetes</taxon>
        <taxon>Kitasatosporales</taxon>
        <taxon>Streptomycetaceae</taxon>
        <taxon>Streptomyces</taxon>
    </lineage>
</organism>
<name>A0A6B3QBF8_STRTE</name>
<sequence length="149" mass="16738">MTATVWFAPWQDGPVPGAPERQVVVSVTQFAPHRPWAAVGVGLAGLALRRNWRQVEGALGLWLWTTPDLLRPRSGSVTLWRHEDDLGNFVASPEHRRIVRAYRDRGALRSATWRTDRFDPEAVQRAARSLIVRWGTSGAPSTVTDSDRF</sequence>
<comment type="caution">
    <text evidence="2">The sequence shown here is derived from an EMBL/GenBank/DDBJ whole genome shotgun (WGS) entry which is preliminary data.</text>
</comment>
<keyword evidence="3" id="KW-1185">Reference proteome</keyword>
<dbReference type="AlphaFoldDB" id="A0A6B3QBF8"/>
<dbReference type="SUPFAM" id="SSF54909">
    <property type="entry name" value="Dimeric alpha+beta barrel"/>
    <property type="match status" value="1"/>
</dbReference>
<dbReference type="Proteomes" id="UP001610810">
    <property type="component" value="Unassembled WGS sequence"/>
</dbReference>
<evidence type="ECO:0008006" key="4">
    <source>
        <dbReference type="Google" id="ProtNLM"/>
    </source>
</evidence>
<proteinExistence type="predicted"/>
<dbReference type="RefSeq" id="WP_164457422.1">
    <property type="nucleotide sequence ID" value="NZ_JAAIFS010000001.1"/>
</dbReference>
<protein>
    <recommendedName>
        <fullName evidence="4">DUF3291 domain-containing protein</fullName>
    </recommendedName>
</protein>
<accession>A0A6B3QBF8</accession>
<dbReference type="EMBL" id="JBIQWK010000016">
    <property type="protein sequence ID" value="MFI0577108.1"/>
    <property type="molecule type" value="Genomic_DNA"/>
</dbReference>
<evidence type="ECO:0000313" key="2">
    <source>
        <dbReference type="EMBL" id="NEV85612.1"/>
    </source>
</evidence>
<reference evidence="1 3" key="2">
    <citation type="submission" date="2024-10" db="EMBL/GenBank/DDBJ databases">
        <authorList>
            <person name="Wannawong T."/>
            <person name="Kuncharoen N."/>
            <person name="Mhuantong W."/>
        </authorList>
    </citation>
    <scope>NUCLEOTIDE SEQUENCE [LARGE SCALE GENOMIC DNA]</scope>
    <source>
        <strain evidence="1 3">CALK1-4</strain>
    </source>
</reference>
<dbReference type="EMBL" id="JAAIFS010000001">
    <property type="protein sequence ID" value="NEV85612.1"/>
    <property type="molecule type" value="Genomic_DNA"/>
</dbReference>
<dbReference type="InterPro" id="IPR011008">
    <property type="entry name" value="Dimeric_a/b-barrel"/>
</dbReference>
<gene>
    <name evidence="1" type="ORF">ACH3YB_36375</name>
    <name evidence="2" type="ORF">GUR47_02755</name>
</gene>